<gene>
    <name evidence="2" type="ORF">CH341_30165</name>
</gene>
<dbReference type="Proteomes" id="UP000249130">
    <property type="component" value="Unassembled WGS sequence"/>
</dbReference>
<proteinExistence type="predicted"/>
<comment type="caution">
    <text evidence="2">The sequence shown here is derived from an EMBL/GenBank/DDBJ whole genome shotgun (WGS) entry which is preliminary data.</text>
</comment>
<evidence type="ECO:0000313" key="3">
    <source>
        <dbReference type="Proteomes" id="UP000249130"/>
    </source>
</evidence>
<keyword evidence="3" id="KW-1185">Reference proteome</keyword>
<protein>
    <recommendedName>
        <fullName evidence="1">MoeA N-terminal and linker domain-containing protein</fullName>
    </recommendedName>
</protein>
<evidence type="ECO:0000259" key="1">
    <source>
        <dbReference type="Pfam" id="PF03453"/>
    </source>
</evidence>
<reference evidence="2 3" key="1">
    <citation type="submission" date="2017-07" db="EMBL/GenBank/DDBJ databases">
        <title>Draft Genome Sequences of Select Purple Nonsulfur Bacteria.</title>
        <authorList>
            <person name="Lasarre B."/>
            <person name="Mckinlay J.B."/>
        </authorList>
    </citation>
    <scope>NUCLEOTIDE SEQUENCE [LARGE SCALE GENOMIC DNA]</scope>
    <source>
        <strain evidence="2 3">DSM 5909</strain>
    </source>
</reference>
<dbReference type="Gene3D" id="3.90.105.10">
    <property type="entry name" value="Molybdopterin biosynthesis moea protein, domain 2"/>
    <property type="match status" value="1"/>
</dbReference>
<name>A0A327KEU2_9BRAD</name>
<dbReference type="EMBL" id="NPEX01000480">
    <property type="protein sequence ID" value="RAI36684.1"/>
    <property type="molecule type" value="Genomic_DNA"/>
</dbReference>
<sequence>MPQLSDDAFAVGAPVLRIEEMERLIAERVEPVAGVETVRLRAARGRVVAHDIAATRDLPPFDNSA</sequence>
<feature type="non-terminal residue" evidence="2">
    <location>
        <position position="65"/>
    </location>
</feature>
<dbReference type="InterPro" id="IPR005110">
    <property type="entry name" value="MoeA_linker/N"/>
</dbReference>
<dbReference type="SUPFAM" id="SSF63882">
    <property type="entry name" value="MoeA N-terminal region -like"/>
    <property type="match status" value="1"/>
</dbReference>
<dbReference type="GO" id="GO:0032324">
    <property type="term" value="P:molybdopterin cofactor biosynthetic process"/>
    <property type="evidence" value="ECO:0007669"/>
    <property type="project" value="InterPro"/>
</dbReference>
<feature type="domain" description="MoeA N-terminal and linker" evidence="1">
    <location>
        <begin position="17"/>
        <end position="65"/>
    </location>
</feature>
<dbReference type="AlphaFoldDB" id="A0A327KEU2"/>
<evidence type="ECO:0000313" key="2">
    <source>
        <dbReference type="EMBL" id="RAI36684.1"/>
    </source>
</evidence>
<dbReference type="InterPro" id="IPR036135">
    <property type="entry name" value="MoeA_linker/N_sf"/>
</dbReference>
<dbReference type="Pfam" id="PF03453">
    <property type="entry name" value="MoeA_N"/>
    <property type="match status" value="1"/>
</dbReference>
<accession>A0A327KEU2</accession>
<organism evidence="2 3">
    <name type="scientific">Rhodoplanes roseus</name>
    <dbReference type="NCBI Taxonomy" id="29409"/>
    <lineage>
        <taxon>Bacteria</taxon>
        <taxon>Pseudomonadati</taxon>
        <taxon>Pseudomonadota</taxon>
        <taxon>Alphaproteobacteria</taxon>
        <taxon>Hyphomicrobiales</taxon>
        <taxon>Nitrobacteraceae</taxon>
        <taxon>Rhodoplanes</taxon>
    </lineage>
</organism>